<organism evidence="1 2">
    <name type="scientific">Acetobacter senegalensis</name>
    <dbReference type="NCBI Taxonomy" id="446692"/>
    <lineage>
        <taxon>Bacteria</taxon>
        <taxon>Pseudomonadati</taxon>
        <taxon>Pseudomonadota</taxon>
        <taxon>Alphaproteobacteria</taxon>
        <taxon>Acetobacterales</taxon>
        <taxon>Acetobacteraceae</taxon>
        <taxon>Acetobacter</taxon>
    </lineage>
</organism>
<reference evidence="2" key="1">
    <citation type="submission" date="2014-09" db="EMBL/GenBank/DDBJ databases">
        <authorList>
            <person name="Illeghems K.G."/>
        </authorList>
    </citation>
    <scope>NUCLEOTIDE SEQUENCE [LARGE SCALE GENOMIC DNA]</scope>
    <source>
        <strain evidence="2">108B</strain>
    </source>
</reference>
<protein>
    <submittedName>
        <fullName evidence="1">Uncharacterized protein</fullName>
    </submittedName>
</protein>
<gene>
    <name evidence="1" type="ORF">ASN_1754</name>
</gene>
<evidence type="ECO:0000313" key="2">
    <source>
        <dbReference type="Proteomes" id="UP000056109"/>
    </source>
</evidence>
<dbReference type="PATRIC" id="fig|446692.3.peg.1789"/>
<name>A0A0U5B9Q5_9PROT</name>
<proteinExistence type="predicted"/>
<accession>A0A0U5B9Q5</accession>
<dbReference type="AlphaFoldDB" id="A0A0U5B9Q5"/>
<dbReference type="EMBL" id="LN606600">
    <property type="protein sequence ID" value="CEF41090.1"/>
    <property type="molecule type" value="Genomic_DNA"/>
</dbReference>
<sequence>MFPNGRMKMSQTLERESVRRLAPIPQMEPPKVSSYAEQLDQEARADEKKLEAFADMLKAAHKQAVFLLNNLHFGKELDGLPETVRGLAICIANTEKDDIGKLWEYQS</sequence>
<evidence type="ECO:0000313" key="1">
    <source>
        <dbReference type="EMBL" id="CEF41090.1"/>
    </source>
</evidence>
<dbReference type="KEGG" id="asz:ASN_1754"/>
<keyword evidence="2" id="KW-1185">Reference proteome</keyword>
<dbReference type="Proteomes" id="UP000056109">
    <property type="component" value="Chromosome I"/>
</dbReference>